<gene>
    <name evidence="1" type="ORF">RHS04_06539</name>
</gene>
<dbReference type="SUPFAM" id="SSF58104">
    <property type="entry name" value="Methyl-accepting chemotaxis protein (MCP) signaling domain"/>
    <property type="match status" value="1"/>
</dbReference>
<comment type="caution">
    <text evidence="1">The sequence shown here is derived from an EMBL/GenBank/DDBJ whole genome shotgun (WGS) entry which is preliminary data.</text>
</comment>
<evidence type="ECO:0000313" key="1">
    <source>
        <dbReference type="EMBL" id="KAF8676324.1"/>
    </source>
</evidence>
<evidence type="ECO:0008006" key="3">
    <source>
        <dbReference type="Google" id="ProtNLM"/>
    </source>
</evidence>
<evidence type="ECO:0000313" key="2">
    <source>
        <dbReference type="Proteomes" id="UP000650582"/>
    </source>
</evidence>
<name>A0A8H7H5L4_9AGAM</name>
<protein>
    <recommendedName>
        <fullName evidence="3">Laminin domain protein</fullName>
    </recommendedName>
</protein>
<dbReference type="EMBL" id="JACYCC010000069">
    <property type="protein sequence ID" value="KAF8676324.1"/>
    <property type="molecule type" value="Genomic_DNA"/>
</dbReference>
<accession>A0A8H7H5L4</accession>
<organism evidence="1 2">
    <name type="scientific">Rhizoctonia solani</name>
    <dbReference type="NCBI Taxonomy" id="456999"/>
    <lineage>
        <taxon>Eukaryota</taxon>
        <taxon>Fungi</taxon>
        <taxon>Dikarya</taxon>
        <taxon>Basidiomycota</taxon>
        <taxon>Agaricomycotina</taxon>
        <taxon>Agaricomycetes</taxon>
        <taxon>Cantharellales</taxon>
        <taxon>Ceratobasidiaceae</taxon>
        <taxon>Rhizoctonia</taxon>
    </lineage>
</organism>
<reference evidence="1" key="1">
    <citation type="submission" date="2020-09" db="EMBL/GenBank/DDBJ databases">
        <title>Comparative genome analyses of four rice-infecting Rhizoctonia solani isolates reveal extensive enrichment of homogalacturonan modification genes.</title>
        <authorList>
            <person name="Lee D.-Y."/>
            <person name="Jeon J."/>
            <person name="Kim K.-T."/>
            <person name="Cheong K."/>
            <person name="Song H."/>
            <person name="Choi G."/>
            <person name="Ko J."/>
            <person name="Opiyo S.O."/>
            <person name="Zuo S."/>
            <person name="Madhav S."/>
            <person name="Lee Y.-H."/>
            <person name="Wang G.-L."/>
        </authorList>
    </citation>
    <scope>NUCLEOTIDE SEQUENCE</scope>
    <source>
        <strain evidence="1">AG1-IA YN-7</strain>
    </source>
</reference>
<dbReference type="Proteomes" id="UP000650582">
    <property type="component" value="Unassembled WGS sequence"/>
</dbReference>
<sequence length="825" mass="91609">MPPYVARRVCSPPDLPPYLKNIHELKPIDDIPSDEEFMGIHALIRMASRVVDVPDMGDPNTTYTPPVLPVHVPVQLEPVIGAPSEEEIIKNDVPNEASVKKPKQSIVQVEENAHTNNIGSGANVIELNRSTHVVHDSGFRVEDVIERSNQLVEQTNQLVERSNQLIERSNQITQVSNRLLERYSQATEWPDKTPEKHNEVLERLNGHLEKANQVAVESTKPTERLGDILETINKVLVGIQHAIVRNGKGNSRFALDSLINEKGDTLCKNTGGAWSFRNLFRHAGHNEPSIPIFVNGVMEEFSLPERILGSVLCYHGLGGDLCETGSEVKLKPGTADMARARLSRAANMGNRPVAYSTCQIRTSIPIMTDRPGWYPPGQICHPPELPVYLKNVYDLKPIVGVPNDAEVTRIHAVLHAARKLSEVPAMMDPSLLMGLADHLFDVQMGIEANIRLSPFLVATYSPPNLPDHLSTKLESVSGAPTNEQMIKVQDILLNYQEMRRFPSMFDAHVNMELSQHLFDLQMARHMRMAGESEPILGSEATLKPPVTLLNTPHTPSKTEEAITTNNIGRGADDIEAHYTIHSVTGAETRDLIERSNKLAERFNQLLERSNELLEGRNKSTDSSSTPNSVQQFNQMLERLTQIVEHSQKPAEQFNQLFDRLNQLVELSKQPAQRANELGEQSNNIADRANQLIEQLNQSFGHSNQLSEKANKSLESFAGLLQNINGVLVGIQHAIVRSHKGNTIGAINCLTTVEALSNSSEYDNIPVAIDGVSQVINLPSHWLGDFLRFYSLGDNLHIHPGSTTLKQGKTREAQNRLGDYLSSCLG</sequence>
<proteinExistence type="predicted"/>
<dbReference type="AlphaFoldDB" id="A0A8H7H5L4"/>
<dbReference type="Gene3D" id="1.10.287.950">
    <property type="entry name" value="Methyl-accepting chemotaxis protein"/>
    <property type="match status" value="1"/>
</dbReference>